<evidence type="ECO:0000256" key="1">
    <source>
        <dbReference type="SAM" id="MobiDB-lite"/>
    </source>
</evidence>
<accession>A0A2P4XCT6</accession>
<feature type="transmembrane region" description="Helical" evidence="2">
    <location>
        <begin position="515"/>
        <end position="537"/>
    </location>
</feature>
<name>A0A2P4XCT6_9STRA</name>
<comment type="caution">
    <text evidence="3">The sequence shown here is derived from an EMBL/GenBank/DDBJ whole genome shotgun (WGS) entry which is preliminary data.</text>
</comment>
<feature type="transmembrane region" description="Helical" evidence="2">
    <location>
        <begin position="195"/>
        <end position="219"/>
    </location>
</feature>
<feature type="compositionally biased region" description="Polar residues" evidence="1">
    <location>
        <begin position="383"/>
        <end position="394"/>
    </location>
</feature>
<evidence type="ECO:0000313" key="3">
    <source>
        <dbReference type="EMBL" id="POM63348.1"/>
    </source>
</evidence>
<feature type="transmembrane region" description="Helical" evidence="2">
    <location>
        <begin position="97"/>
        <end position="117"/>
    </location>
</feature>
<feature type="transmembrane region" description="Helical" evidence="2">
    <location>
        <begin position="475"/>
        <end position="495"/>
    </location>
</feature>
<keyword evidence="2" id="KW-0812">Transmembrane</keyword>
<dbReference type="Proteomes" id="UP000237271">
    <property type="component" value="Unassembled WGS sequence"/>
</dbReference>
<dbReference type="AlphaFoldDB" id="A0A2P4XCT6"/>
<feature type="region of interest" description="Disordered" evidence="1">
    <location>
        <begin position="375"/>
        <end position="394"/>
    </location>
</feature>
<evidence type="ECO:0000256" key="2">
    <source>
        <dbReference type="SAM" id="Phobius"/>
    </source>
</evidence>
<proteinExistence type="predicted"/>
<keyword evidence="2" id="KW-1133">Transmembrane helix</keyword>
<keyword evidence="4" id="KW-1185">Reference proteome</keyword>
<feature type="transmembrane region" description="Helical" evidence="2">
    <location>
        <begin position="252"/>
        <end position="276"/>
    </location>
</feature>
<protein>
    <recommendedName>
        <fullName evidence="5">Transmembrane protein</fullName>
    </recommendedName>
</protein>
<dbReference type="OrthoDB" id="92178at2759"/>
<reference evidence="3 4" key="1">
    <citation type="journal article" date="2017" name="Genome Biol. Evol.">
        <title>Phytophthora megakarya and P. palmivora, closely related causal agents of cacao black pod rot, underwent increases in genome sizes and gene numbers by different mechanisms.</title>
        <authorList>
            <person name="Ali S.S."/>
            <person name="Shao J."/>
            <person name="Lary D.J."/>
            <person name="Kronmiller B."/>
            <person name="Shen D."/>
            <person name="Strem M.D."/>
            <person name="Amoako-Attah I."/>
            <person name="Akrofi A.Y."/>
            <person name="Begoude B.A."/>
            <person name="Ten Hoopen G.M."/>
            <person name="Coulibaly K."/>
            <person name="Kebe B.I."/>
            <person name="Melnick R.L."/>
            <person name="Guiltinan M.J."/>
            <person name="Tyler B.M."/>
            <person name="Meinhardt L.W."/>
            <person name="Bailey B.A."/>
        </authorList>
    </citation>
    <scope>NUCLEOTIDE SEQUENCE [LARGE SCALE GENOMIC DNA]</scope>
    <source>
        <strain evidence="4">sbr112.9</strain>
    </source>
</reference>
<organism evidence="3 4">
    <name type="scientific">Phytophthora palmivora</name>
    <dbReference type="NCBI Taxonomy" id="4796"/>
    <lineage>
        <taxon>Eukaryota</taxon>
        <taxon>Sar</taxon>
        <taxon>Stramenopiles</taxon>
        <taxon>Oomycota</taxon>
        <taxon>Peronosporomycetes</taxon>
        <taxon>Peronosporales</taxon>
        <taxon>Peronosporaceae</taxon>
        <taxon>Phytophthora</taxon>
    </lineage>
</organism>
<evidence type="ECO:0000313" key="4">
    <source>
        <dbReference type="Proteomes" id="UP000237271"/>
    </source>
</evidence>
<feature type="transmembrane region" description="Helical" evidence="2">
    <location>
        <begin position="63"/>
        <end position="85"/>
    </location>
</feature>
<dbReference type="EMBL" id="NCKW01011547">
    <property type="protein sequence ID" value="POM63348.1"/>
    <property type="molecule type" value="Genomic_DNA"/>
</dbReference>
<evidence type="ECO:0008006" key="5">
    <source>
        <dbReference type="Google" id="ProtNLM"/>
    </source>
</evidence>
<feature type="transmembrane region" description="Helical" evidence="2">
    <location>
        <begin position="129"/>
        <end position="153"/>
    </location>
</feature>
<sequence length="591" mass="67578">MAAVSPTSSDIECSQNRGCSFLRLAKHLTRWFRQIFGRLPGEYTVAKLDTFERFLCQTAHTQVAAILLLTPMSSILVNTFIEIIPLNDPATPLHRCIGFLLRNFVTATIVTMAPFWIKPDCIPQLPIQSWKLALGFGILLGTVSTGTIAALIYVVNDFPIPSSQFSPMIPMAIVGRLIEFRLLQKPEVKQRLEKVDMWLGMVVVPILIYPITTAIFMALGPSYQLWFSLLLPVIKHLLRYLLWLAAKDDLDLVGSIVCTIGHFYHVLFTAMCLQNAKNEETLIAVFVVNFIHMLMNCREIVQGANKINRAKFQLKDLSSTEDIISTALRIAQKMRVARSLHRKHPSRFVSQYPRYQYFDFITRHHRLLAQPFLGPTEADDSMEQQTTNARQNSTKTSIYPVKPEADTVITQTLPTMRDTNSKALDTRLGSNTTTRTRSQHAYRSCASDDSRLEENFVRSLTSTLYQTEFILLRSYITMFGLSFYGFYLMLVFWLSNSQYFATMANITTFDDMTNMVFYLLLLCSTEFLFFAIYLAIIQRYVGISGIYQLAFVLWSQRVLIQGKLVMLSVMILGFPLKHYGNDFIFHLRPHA</sequence>
<keyword evidence="2" id="KW-0472">Membrane</keyword>
<feature type="transmembrane region" description="Helical" evidence="2">
    <location>
        <begin position="558"/>
        <end position="576"/>
    </location>
</feature>
<gene>
    <name evidence="3" type="ORF">PHPALM_21271</name>
</gene>